<feature type="region of interest" description="Disordered" evidence="1">
    <location>
        <begin position="254"/>
        <end position="314"/>
    </location>
</feature>
<sequence>MDSYSFENSRQGQSQPQNHINHAFRGAGQVPAQAQDGSAIAAQDPYKGGDHVHGPGHIPMQTAGHAQDTGGQLFDNMELPYNASSEFSVNMSQFRQGDFDFDNVPYGTPQFNDFTGQQVQQAPQGQQPQARHIHQGQQPQAQHLQQTHHTQQSQQSQTSFQYMNQFQPPPNNHNQFQGAPIIQEETHYQAPAFSRPPLHQSSFSYDSSLMGNSNINNMNNNHIHNIDNHLDHTASPNINIAYSYDNSLEIPPYIDNPPKRKPSTHIDNSKTKSSKSPIIIQSKMNTTPKITLPKKSTKPKHSSKLRQGSNGVEDKDSIYSFSEFQKTTEGLAAEAGKKSKKPEFFLPLDNLGGDGAGSGNERQPSGKFLPKFPDFSAFSDSSVATNYERMRLLEPDMGLHFGGAGDDRGGESQFYNFQDNVTPLMQPPGVGGEQGYFDYKGGDGNSPFVLNAGRAVSEGGSQGQGQGQMSTHRISSQPIDDTSLSQYSDIDFHPDIIGFNFDDTNESRSASSLLLVPKDSNNGSSSKDFEDNEENSINSNNGHGNGDLSVPTRPSMERSSSTGSINSLGADKGKKKRFPKGSVCQVCGKYISRDMTRHMRIHDERGRFQCVYPKDMCNHKTGNFNRPYDYKKHLLHMHFLFDDPKGKTAHTLGDKLPLLGSCKACKQRYNANDWLHKHILSNEERCMYIPEGQ</sequence>
<dbReference type="EMBL" id="CAKXYY010000001">
    <property type="protein sequence ID" value="CAH2350379.1"/>
    <property type="molecule type" value="Genomic_DNA"/>
</dbReference>
<feature type="region of interest" description="Disordered" evidence="1">
    <location>
        <begin position="449"/>
        <end position="486"/>
    </location>
</feature>
<evidence type="ECO:0000313" key="2">
    <source>
        <dbReference type="EMBL" id="CAH2350379.1"/>
    </source>
</evidence>
<feature type="region of interest" description="Disordered" evidence="1">
    <location>
        <begin position="100"/>
        <end position="158"/>
    </location>
</feature>
<protein>
    <submittedName>
        <fullName evidence="2">Uncharacterized protein</fullName>
    </submittedName>
</protein>
<feature type="region of interest" description="Disordered" evidence="1">
    <location>
        <begin position="1"/>
        <end position="20"/>
    </location>
</feature>
<feature type="compositionally biased region" description="Low complexity" evidence="1">
    <location>
        <begin position="116"/>
        <end position="158"/>
    </location>
</feature>
<name>A0A9P0QJP1_9ASCO</name>
<evidence type="ECO:0000313" key="3">
    <source>
        <dbReference type="Proteomes" id="UP000837801"/>
    </source>
</evidence>
<proteinExistence type="predicted"/>
<dbReference type="Proteomes" id="UP000837801">
    <property type="component" value="Unassembled WGS sequence"/>
</dbReference>
<feature type="compositionally biased region" description="Polar residues" evidence="1">
    <location>
        <begin position="557"/>
        <end position="567"/>
    </location>
</feature>
<gene>
    <name evidence="2" type="ORF">CLIB1423_01S08768</name>
</gene>
<feature type="compositionally biased region" description="Polar residues" evidence="1">
    <location>
        <begin position="469"/>
        <end position="486"/>
    </location>
</feature>
<dbReference type="AlphaFoldDB" id="A0A9P0QJP1"/>
<accession>A0A9P0QJP1</accession>
<feature type="region of interest" description="Disordered" evidence="1">
    <location>
        <begin position="29"/>
        <end position="76"/>
    </location>
</feature>
<keyword evidence="3" id="KW-1185">Reference proteome</keyword>
<feature type="compositionally biased region" description="Low complexity" evidence="1">
    <location>
        <begin position="274"/>
        <end position="283"/>
    </location>
</feature>
<comment type="caution">
    <text evidence="2">The sequence shown here is derived from an EMBL/GenBank/DDBJ whole genome shotgun (WGS) entry which is preliminary data.</text>
</comment>
<feature type="compositionally biased region" description="Basic residues" evidence="1">
    <location>
        <begin position="295"/>
        <end position="304"/>
    </location>
</feature>
<feature type="region of interest" description="Disordered" evidence="1">
    <location>
        <begin position="514"/>
        <end position="578"/>
    </location>
</feature>
<dbReference type="OrthoDB" id="4091477at2759"/>
<organism evidence="2 3">
    <name type="scientific">[Candida] railenensis</name>
    <dbReference type="NCBI Taxonomy" id="45579"/>
    <lineage>
        <taxon>Eukaryota</taxon>
        <taxon>Fungi</taxon>
        <taxon>Dikarya</taxon>
        <taxon>Ascomycota</taxon>
        <taxon>Saccharomycotina</taxon>
        <taxon>Pichiomycetes</taxon>
        <taxon>Debaryomycetaceae</taxon>
        <taxon>Kurtzmaniella</taxon>
    </lineage>
</organism>
<dbReference type="Gene3D" id="3.30.160.60">
    <property type="entry name" value="Classic Zinc Finger"/>
    <property type="match status" value="1"/>
</dbReference>
<evidence type="ECO:0000256" key="1">
    <source>
        <dbReference type="SAM" id="MobiDB-lite"/>
    </source>
</evidence>
<reference evidence="2" key="1">
    <citation type="submission" date="2022-03" db="EMBL/GenBank/DDBJ databases">
        <authorList>
            <person name="Legras J.-L."/>
            <person name="Devillers H."/>
            <person name="Grondin C."/>
        </authorList>
    </citation>
    <scope>NUCLEOTIDE SEQUENCE</scope>
    <source>
        <strain evidence="2">CLIB 1423</strain>
    </source>
</reference>